<evidence type="ECO:0000259" key="6">
    <source>
        <dbReference type="PROSITE" id="PS51900"/>
    </source>
</evidence>
<dbReference type="PANTHER" id="PTHR30349:SF64">
    <property type="entry name" value="PROPHAGE INTEGRASE INTD-RELATED"/>
    <property type="match status" value="1"/>
</dbReference>
<dbReference type="Pfam" id="PF22022">
    <property type="entry name" value="Phage_int_M"/>
    <property type="match status" value="1"/>
</dbReference>
<keyword evidence="2 4" id="KW-0238">DNA-binding</keyword>
<evidence type="ECO:0000259" key="5">
    <source>
        <dbReference type="PROSITE" id="PS51898"/>
    </source>
</evidence>
<comment type="similarity">
    <text evidence="1">Belongs to the 'phage' integrase family.</text>
</comment>
<evidence type="ECO:0000256" key="1">
    <source>
        <dbReference type="ARBA" id="ARBA00008857"/>
    </source>
</evidence>
<evidence type="ECO:0000256" key="4">
    <source>
        <dbReference type="PROSITE-ProRule" id="PRU01248"/>
    </source>
</evidence>
<accession>A0ABN1HL28</accession>
<dbReference type="EMBL" id="BAAAGU010000042">
    <property type="protein sequence ID" value="GAA0657242.1"/>
    <property type="molecule type" value="Genomic_DNA"/>
</dbReference>
<gene>
    <name evidence="7" type="ORF">GCM10009535_40330</name>
</gene>
<dbReference type="InterPro" id="IPR010998">
    <property type="entry name" value="Integrase_recombinase_N"/>
</dbReference>
<reference evidence="7 8" key="1">
    <citation type="journal article" date="2019" name="Int. J. Syst. Evol. Microbiol.">
        <title>The Global Catalogue of Microorganisms (GCM) 10K type strain sequencing project: providing services to taxonomists for standard genome sequencing and annotation.</title>
        <authorList>
            <consortium name="The Broad Institute Genomics Platform"/>
            <consortium name="The Broad Institute Genome Sequencing Center for Infectious Disease"/>
            <person name="Wu L."/>
            <person name="Ma J."/>
        </authorList>
    </citation>
    <scope>NUCLEOTIDE SEQUENCE [LARGE SCALE GENOMIC DNA]</scope>
    <source>
        <strain evidence="7 8">JCM 10367</strain>
    </source>
</reference>
<feature type="domain" description="Tyr recombinase" evidence="5">
    <location>
        <begin position="159"/>
        <end position="351"/>
    </location>
</feature>
<dbReference type="RefSeq" id="WP_344003689.1">
    <property type="nucleotide sequence ID" value="NZ_BAAAGU010000042.1"/>
</dbReference>
<keyword evidence="8" id="KW-1185">Reference proteome</keyword>
<dbReference type="PROSITE" id="PS51900">
    <property type="entry name" value="CB"/>
    <property type="match status" value="1"/>
</dbReference>
<feature type="domain" description="Core-binding (CB)" evidence="6">
    <location>
        <begin position="58"/>
        <end position="138"/>
    </location>
</feature>
<protein>
    <submittedName>
        <fullName evidence="7">Site-specific integrase</fullName>
    </submittedName>
</protein>
<keyword evidence="3" id="KW-0233">DNA recombination</keyword>
<dbReference type="InterPro" id="IPR050090">
    <property type="entry name" value="Tyrosine_recombinase_XerCD"/>
</dbReference>
<dbReference type="Proteomes" id="UP001500724">
    <property type="component" value="Unassembled WGS sequence"/>
</dbReference>
<dbReference type="InterPro" id="IPR044068">
    <property type="entry name" value="CB"/>
</dbReference>
<evidence type="ECO:0000256" key="2">
    <source>
        <dbReference type="ARBA" id="ARBA00023125"/>
    </source>
</evidence>
<name>A0ABN1HL28_9ACTN</name>
<proteinExistence type="inferred from homology"/>
<dbReference type="PROSITE" id="PS51898">
    <property type="entry name" value="TYR_RECOMBINASE"/>
    <property type="match status" value="1"/>
</dbReference>
<dbReference type="Gene3D" id="1.10.150.130">
    <property type="match status" value="1"/>
</dbReference>
<sequence>MASLAKRPNGKWRARYRDDAGKEHSRHFDRKVDGQRWLDEVTASQLTGTYVDPRAGLTTFRAYAEQWRKAKPHKPTTQVKAEQHLRVHAYPAFGDKPIARIRRGDVQSWVTGLTKSGMKASTARTTFNTVRAVFRAAVGDRVIAVSPCADVDLPEVPRRKVVPLTVEEVRALADAMPDRYRALVVLGAGTGLRPGELFGLQVRHVDFFKRLLHVEQQVQQTKGGGTRVCEPKTKESVRTVPLPDVVVHALVTHLKAFPADPDGFLFQDPKGGPVVSTRLMDSAWRPARKAAGLPAVTMHQLRHTYASLLIAAGESVKVVSERLGHTNAAMTLNVYSHLLPNSEDKTRRAIDDAFSTKITSDADSVRTDDAR</sequence>
<dbReference type="SUPFAM" id="SSF56349">
    <property type="entry name" value="DNA breaking-rejoining enzymes"/>
    <property type="match status" value="1"/>
</dbReference>
<evidence type="ECO:0000313" key="7">
    <source>
        <dbReference type="EMBL" id="GAA0657242.1"/>
    </source>
</evidence>
<organism evidence="7 8">
    <name type="scientific">Streptomyces thermocarboxydovorans</name>
    <dbReference type="NCBI Taxonomy" id="59298"/>
    <lineage>
        <taxon>Bacteria</taxon>
        <taxon>Bacillati</taxon>
        <taxon>Actinomycetota</taxon>
        <taxon>Actinomycetes</taxon>
        <taxon>Kitasatosporales</taxon>
        <taxon>Streptomycetaceae</taxon>
        <taxon>Streptomyces</taxon>
    </lineage>
</organism>
<comment type="caution">
    <text evidence="7">The sequence shown here is derived from an EMBL/GenBank/DDBJ whole genome shotgun (WGS) entry which is preliminary data.</text>
</comment>
<dbReference type="InterPro" id="IPR002104">
    <property type="entry name" value="Integrase_catalytic"/>
</dbReference>
<dbReference type="PANTHER" id="PTHR30349">
    <property type="entry name" value="PHAGE INTEGRASE-RELATED"/>
    <property type="match status" value="1"/>
</dbReference>
<dbReference type="InterPro" id="IPR011010">
    <property type="entry name" value="DNA_brk_join_enz"/>
</dbReference>
<evidence type="ECO:0000256" key="3">
    <source>
        <dbReference type="ARBA" id="ARBA00023172"/>
    </source>
</evidence>
<dbReference type="CDD" id="cd01189">
    <property type="entry name" value="INT_ICEBs1_C_like"/>
    <property type="match status" value="1"/>
</dbReference>
<dbReference type="InterPro" id="IPR013762">
    <property type="entry name" value="Integrase-like_cat_sf"/>
</dbReference>
<dbReference type="Gene3D" id="1.10.443.10">
    <property type="entry name" value="Intergrase catalytic core"/>
    <property type="match status" value="1"/>
</dbReference>
<dbReference type="InterPro" id="IPR053876">
    <property type="entry name" value="Phage_int_M"/>
</dbReference>
<evidence type="ECO:0000313" key="8">
    <source>
        <dbReference type="Proteomes" id="UP001500724"/>
    </source>
</evidence>
<dbReference type="Pfam" id="PF00589">
    <property type="entry name" value="Phage_integrase"/>
    <property type="match status" value="1"/>
</dbReference>